<evidence type="ECO:0000313" key="5">
    <source>
        <dbReference type="EMBL" id="PWA97698.1"/>
    </source>
</evidence>
<feature type="transmembrane region" description="Helical" evidence="3">
    <location>
        <begin position="450"/>
        <end position="474"/>
    </location>
</feature>
<feature type="domain" description="CTLH" evidence="4">
    <location>
        <begin position="34"/>
        <end position="92"/>
    </location>
</feature>
<evidence type="ECO:0000259" key="4">
    <source>
        <dbReference type="PROSITE" id="PS50897"/>
    </source>
</evidence>
<dbReference type="InterPro" id="IPR006595">
    <property type="entry name" value="CTLH_C"/>
</dbReference>
<dbReference type="SMART" id="SM00668">
    <property type="entry name" value="CTLH"/>
    <property type="match status" value="1"/>
</dbReference>
<dbReference type="Proteomes" id="UP000245207">
    <property type="component" value="Unassembled WGS sequence"/>
</dbReference>
<dbReference type="PANTHER" id="PTHR44083">
    <property type="entry name" value="TOPLESS-RELATED PROTEIN 1-RELATED"/>
    <property type="match status" value="1"/>
</dbReference>
<dbReference type="InterPro" id="IPR048419">
    <property type="entry name" value="Topless_Znf"/>
</dbReference>
<dbReference type="STRING" id="35608.A0A2U1QIA5"/>
<dbReference type="InterPro" id="IPR027728">
    <property type="entry name" value="Topless_fam"/>
</dbReference>
<sequence length="483" mass="52897">MSGLLRDLIFLILQFLREENYKEAAHRLESESGVFFDVNYIEELVIKGDWDNLEKYLAGFICVGDNRYSVKMLFEIRKQKYLEALDKNEGAKAFEILNEELKVFKPDGELFSEMANLFMLENIRHLCIPIPLSEKICFRENAQLSTYTDDVTARGVLASELKKLIEKNPELCHKCQLPTVNNSRLRLLVNQSLNWQHQLCQNPNSVPDITSILVDHLCGPQNAAQGQVHVANEFNSIRRSGGLQLPPTSNVASSLPPGAILALPARVGHVGHDGIAPVYPAIVSDGLRRDVLGTTSFCGSAPGSSSGNISTMGITHAVDGCPFENAIHDSHSDQHSLLSSGVEPQLDPPNNVPVQVPTIDGSVSTFQSDNIMHPSYTAVWSAGIPQVVERPSVYGHESATHVPIVMDFSTGSVTHADDPSASSSTIHLPAPQIGLTSRRARRAGHTCVPFAVSIEALVIAYWNAMFTVLTVFYCSRQKTSIGS</sequence>
<dbReference type="InterPro" id="IPR054080">
    <property type="entry name" value="TPR1-like_2nd"/>
</dbReference>
<dbReference type="InterPro" id="IPR054532">
    <property type="entry name" value="TPL_SMU1_LisH-like"/>
</dbReference>
<dbReference type="PANTHER" id="PTHR44083:SF48">
    <property type="entry name" value="TOPLESS-RELATED PROTEIN 4"/>
    <property type="match status" value="1"/>
</dbReference>
<name>A0A2U1QIA5_ARTAN</name>
<dbReference type="GO" id="GO:0006355">
    <property type="term" value="P:regulation of DNA-templated transcription"/>
    <property type="evidence" value="ECO:0007669"/>
    <property type="project" value="InterPro"/>
</dbReference>
<dbReference type="InterPro" id="IPR006594">
    <property type="entry name" value="LisH"/>
</dbReference>
<dbReference type="AlphaFoldDB" id="A0A2U1QIA5"/>
<dbReference type="OrthoDB" id="1602884at2759"/>
<keyword evidence="1" id="KW-0853">WD repeat</keyword>
<keyword evidence="2" id="KW-0677">Repeat</keyword>
<gene>
    <name evidence="5" type="ORF">CTI12_AA022650</name>
</gene>
<keyword evidence="3" id="KW-0812">Transmembrane</keyword>
<dbReference type="Pfam" id="PF17814">
    <property type="entry name" value="LisH_TPL"/>
    <property type="match status" value="1"/>
</dbReference>
<proteinExistence type="predicted"/>
<dbReference type="PROSITE" id="PS50896">
    <property type="entry name" value="LISH"/>
    <property type="match status" value="1"/>
</dbReference>
<evidence type="ECO:0000256" key="1">
    <source>
        <dbReference type="ARBA" id="ARBA00022574"/>
    </source>
</evidence>
<comment type="caution">
    <text evidence="5">The sequence shown here is derived from an EMBL/GenBank/DDBJ whole genome shotgun (WGS) entry which is preliminary data.</text>
</comment>
<dbReference type="PROSITE" id="PS50897">
    <property type="entry name" value="CTLH"/>
    <property type="match status" value="1"/>
</dbReference>
<organism evidence="5 6">
    <name type="scientific">Artemisia annua</name>
    <name type="common">Sweet wormwood</name>
    <dbReference type="NCBI Taxonomy" id="35608"/>
    <lineage>
        <taxon>Eukaryota</taxon>
        <taxon>Viridiplantae</taxon>
        <taxon>Streptophyta</taxon>
        <taxon>Embryophyta</taxon>
        <taxon>Tracheophyta</taxon>
        <taxon>Spermatophyta</taxon>
        <taxon>Magnoliopsida</taxon>
        <taxon>eudicotyledons</taxon>
        <taxon>Gunneridae</taxon>
        <taxon>Pentapetalae</taxon>
        <taxon>asterids</taxon>
        <taxon>campanulids</taxon>
        <taxon>Asterales</taxon>
        <taxon>Asteraceae</taxon>
        <taxon>Asteroideae</taxon>
        <taxon>Anthemideae</taxon>
        <taxon>Artemisiinae</taxon>
        <taxon>Artemisia</taxon>
    </lineage>
</organism>
<reference evidence="5 6" key="1">
    <citation type="journal article" date="2018" name="Mol. Plant">
        <title>The genome of Artemisia annua provides insight into the evolution of Asteraceae family and artemisinin biosynthesis.</title>
        <authorList>
            <person name="Shen Q."/>
            <person name="Zhang L."/>
            <person name="Liao Z."/>
            <person name="Wang S."/>
            <person name="Yan T."/>
            <person name="Shi P."/>
            <person name="Liu M."/>
            <person name="Fu X."/>
            <person name="Pan Q."/>
            <person name="Wang Y."/>
            <person name="Lv Z."/>
            <person name="Lu X."/>
            <person name="Zhang F."/>
            <person name="Jiang W."/>
            <person name="Ma Y."/>
            <person name="Chen M."/>
            <person name="Hao X."/>
            <person name="Li L."/>
            <person name="Tang Y."/>
            <person name="Lv G."/>
            <person name="Zhou Y."/>
            <person name="Sun X."/>
            <person name="Brodelius P.E."/>
            <person name="Rose J.K.C."/>
            <person name="Tang K."/>
        </authorList>
    </citation>
    <scope>NUCLEOTIDE SEQUENCE [LARGE SCALE GENOMIC DNA]</scope>
    <source>
        <strain evidence="6">cv. Huhao1</strain>
        <tissue evidence="5">Leaf</tissue>
    </source>
</reference>
<evidence type="ECO:0000313" key="6">
    <source>
        <dbReference type="Proteomes" id="UP000245207"/>
    </source>
</evidence>
<accession>A0A2U1QIA5</accession>
<keyword evidence="3" id="KW-1133">Transmembrane helix</keyword>
<protein>
    <submittedName>
        <fullName evidence="5">CTLH, C-terminal LisH motif-containing protein</fullName>
    </submittedName>
</protein>
<evidence type="ECO:0000256" key="3">
    <source>
        <dbReference type="SAM" id="Phobius"/>
    </source>
</evidence>
<dbReference type="Pfam" id="PF21889">
    <property type="entry name" value="TPR1-like_2nd"/>
    <property type="match status" value="2"/>
</dbReference>
<keyword evidence="6" id="KW-1185">Reference proteome</keyword>
<dbReference type="SMART" id="SM00667">
    <property type="entry name" value="LisH"/>
    <property type="match status" value="1"/>
</dbReference>
<dbReference type="EMBL" id="PKPP01000108">
    <property type="protein sequence ID" value="PWA97698.1"/>
    <property type="molecule type" value="Genomic_DNA"/>
</dbReference>
<dbReference type="Pfam" id="PF21359">
    <property type="entry name" value="zf_topless"/>
    <property type="match status" value="1"/>
</dbReference>
<keyword evidence="3" id="KW-0472">Membrane</keyword>
<evidence type="ECO:0000256" key="2">
    <source>
        <dbReference type="ARBA" id="ARBA00022737"/>
    </source>
</evidence>